<dbReference type="SUPFAM" id="SSF57535">
    <property type="entry name" value="Complement control module/SCR domain"/>
    <property type="match status" value="1"/>
</dbReference>
<reference evidence="6" key="1">
    <citation type="submission" date="2011-12" db="EMBL/GenBank/DDBJ databases">
        <title>The Draft Genome of Lepisosteus oculatus.</title>
        <authorList>
            <consortium name="The Broad Institute Genome Assembly &amp; Analysis Group"/>
            <consortium name="Computational R&amp;D Group"/>
            <consortium name="and Sequencing Platform"/>
            <person name="Di Palma F."/>
            <person name="Alfoldi J."/>
            <person name="Johnson J."/>
            <person name="Berlin A."/>
            <person name="Gnerre S."/>
            <person name="Jaffe D."/>
            <person name="MacCallum I."/>
            <person name="Young S."/>
            <person name="Walker B.J."/>
            <person name="Lander E.S."/>
            <person name="Lindblad-Toh K."/>
        </authorList>
    </citation>
    <scope>NUCLEOTIDE SEQUENCE [LARGE SCALE GENOMIC DNA]</scope>
</reference>
<dbReference type="EMBL" id="AHAT01029368">
    <property type="status" value="NOT_ANNOTATED_CDS"/>
    <property type="molecule type" value="Genomic_DNA"/>
</dbReference>
<dbReference type="GO" id="GO:0006974">
    <property type="term" value="P:DNA damage response"/>
    <property type="evidence" value="ECO:0000318"/>
    <property type="project" value="GO_Central"/>
</dbReference>
<organism evidence="5 6">
    <name type="scientific">Lepisosteus oculatus</name>
    <name type="common">Spotted gar</name>
    <dbReference type="NCBI Taxonomy" id="7918"/>
    <lineage>
        <taxon>Eukaryota</taxon>
        <taxon>Metazoa</taxon>
        <taxon>Chordata</taxon>
        <taxon>Craniata</taxon>
        <taxon>Vertebrata</taxon>
        <taxon>Euteleostomi</taxon>
        <taxon>Actinopterygii</taxon>
        <taxon>Neopterygii</taxon>
        <taxon>Holostei</taxon>
        <taxon>Semionotiformes</taxon>
        <taxon>Lepisosteidae</taxon>
        <taxon>Lepisosteus</taxon>
    </lineage>
</organism>
<keyword evidence="2" id="KW-0768">Sushi</keyword>
<dbReference type="AlphaFoldDB" id="W5NAM4"/>
<dbReference type="Ensembl" id="ENSLOCT00000017715.1">
    <property type="protein sequence ID" value="ENSLOCP00000017683.1"/>
    <property type="gene ID" value="ENSLOCG00000014363.1"/>
</dbReference>
<feature type="domain" description="Sushi" evidence="4">
    <location>
        <begin position="7"/>
        <end position="57"/>
    </location>
</feature>
<evidence type="ECO:0000256" key="2">
    <source>
        <dbReference type="PROSITE-ProRule" id="PRU00302"/>
    </source>
</evidence>
<dbReference type="InterPro" id="IPR000436">
    <property type="entry name" value="Sushi_SCR_CCP_dom"/>
</dbReference>
<feature type="region of interest" description="Disordered" evidence="3">
    <location>
        <begin position="154"/>
        <end position="205"/>
    </location>
</feature>
<evidence type="ECO:0000259" key="4">
    <source>
        <dbReference type="PROSITE" id="PS50923"/>
    </source>
</evidence>
<dbReference type="Bgee" id="ENSLOCG00000014363">
    <property type="expression patterns" value="Expressed in muscle tissue and 13 other cell types or tissues"/>
</dbReference>
<dbReference type="GeneTree" id="ENSGT00940000166340"/>
<dbReference type="InParanoid" id="W5NAM4"/>
<evidence type="ECO:0000256" key="3">
    <source>
        <dbReference type="SAM" id="MobiDB-lite"/>
    </source>
</evidence>
<dbReference type="eggNOG" id="ENOG502RYNC">
    <property type="taxonomic scope" value="Eukaryota"/>
</dbReference>
<comment type="caution">
    <text evidence="2">Lacks conserved residue(s) required for the propagation of feature annotation.</text>
</comment>
<proteinExistence type="predicted"/>
<keyword evidence="6" id="KW-1185">Reference proteome</keyword>
<dbReference type="PROSITE" id="PS50923">
    <property type="entry name" value="SUSHI"/>
    <property type="match status" value="1"/>
</dbReference>
<sequence length="219" mass="23527">VPEHGGFRCQPSPCRGFPHNRIILYFCEPGYSLPQDSPGSARCRHGRWTSAVPGCVSVPGWSPEPEDQNTNTNTLPGVAMTAVSVSIFLVTTTACVVIKSRLQPCHSDRRSSDQLDLMIDGGPVPLPSYEEAVYGSRGERIPPSQGPTQLLLAREPPGLHPSHAGPGSQPETTCLCPLANQTTTLAPPPYEEVQSESRGGVGRELRQELTIAVASHKEN</sequence>
<evidence type="ECO:0000313" key="6">
    <source>
        <dbReference type="Proteomes" id="UP000018468"/>
    </source>
</evidence>
<evidence type="ECO:0000313" key="5">
    <source>
        <dbReference type="Ensembl" id="ENSLOCP00000017683.1"/>
    </source>
</evidence>
<dbReference type="PANTHER" id="PTHR46839">
    <property type="entry name" value="SUSHI DOMAIN-CONTAINING PROTEIN 6"/>
    <property type="match status" value="1"/>
</dbReference>
<dbReference type="Proteomes" id="UP000018468">
    <property type="component" value="Linkage group LG2"/>
</dbReference>
<dbReference type="STRING" id="7918.ENSLOCP00000017683"/>
<dbReference type="CDD" id="cd00033">
    <property type="entry name" value="CCP"/>
    <property type="match status" value="1"/>
</dbReference>
<reference evidence="5" key="3">
    <citation type="submission" date="2025-09" db="UniProtKB">
        <authorList>
            <consortium name="Ensembl"/>
        </authorList>
    </citation>
    <scope>IDENTIFICATION</scope>
</reference>
<reference evidence="5" key="2">
    <citation type="submission" date="2025-08" db="UniProtKB">
        <authorList>
            <consortium name="Ensembl"/>
        </authorList>
    </citation>
    <scope>IDENTIFICATION</scope>
</reference>
<dbReference type="FunCoup" id="W5NAM4">
    <property type="interactions" value="76"/>
</dbReference>
<protein>
    <submittedName>
        <fullName evidence="5">Zgc:152863</fullName>
    </submittedName>
</protein>
<name>W5NAM4_LEPOC</name>
<dbReference type="InterPro" id="IPR042866">
    <property type="entry name" value="SUSD6"/>
</dbReference>
<dbReference type="OMA" id="LYPCQSQ"/>
<dbReference type="Pfam" id="PF00084">
    <property type="entry name" value="Sushi"/>
    <property type="match status" value="1"/>
</dbReference>
<dbReference type="InterPro" id="IPR035976">
    <property type="entry name" value="Sushi/SCR/CCP_sf"/>
</dbReference>
<dbReference type="HOGENOM" id="CLU_1098225_0_0_1"/>
<keyword evidence="1" id="KW-1015">Disulfide bond</keyword>
<accession>W5NAM4</accession>
<dbReference type="PANTHER" id="PTHR46839:SF3">
    <property type="entry name" value="SUSHI DOMAIN-CONTAINING PROTEIN 6"/>
    <property type="match status" value="1"/>
</dbReference>
<dbReference type="Gene3D" id="2.10.70.10">
    <property type="entry name" value="Complement Module, domain 1"/>
    <property type="match status" value="1"/>
</dbReference>
<evidence type="ECO:0000256" key="1">
    <source>
        <dbReference type="ARBA" id="ARBA00023157"/>
    </source>
</evidence>